<dbReference type="PIRSF" id="PIRSF015582">
    <property type="entry name" value="Cit_lyase_B"/>
    <property type="match status" value="1"/>
</dbReference>
<reference evidence="8 9" key="1">
    <citation type="submission" date="2019-07" db="EMBL/GenBank/DDBJ databases">
        <title>Whole genome shotgun sequence of Reyranella soli NBRC 108950.</title>
        <authorList>
            <person name="Hosoyama A."/>
            <person name="Uohara A."/>
            <person name="Ohji S."/>
            <person name="Ichikawa N."/>
        </authorList>
    </citation>
    <scope>NUCLEOTIDE SEQUENCE [LARGE SCALE GENOMIC DNA]</scope>
    <source>
        <strain evidence="8 9">NBRC 108950</strain>
    </source>
</reference>
<feature type="domain" description="HpcH/HpaI aldolase/citrate lyase" evidence="7">
    <location>
        <begin position="1"/>
        <end position="212"/>
    </location>
</feature>
<dbReference type="GO" id="GO:0016829">
    <property type="term" value="F:lyase activity"/>
    <property type="evidence" value="ECO:0007669"/>
    <property type="project" value="UniProtKB-KW"/>
</dbReference>
<evidence type="ECO:0000256" key="3">
    <source>
        <dbReference type="ARBA" id="ARBA00022723"/>
    </source>
</evidence>
<dbReference type="EMBL" id="BKAJ01000038">
    <property type="protein sequence ID" value="GEP55541.1"/>
    <property type="molecule type" value="Genomic_DNA"/>
</dbReference>
<feature type="binding site" evidence="6">
    <location>
        <position position="139"/>
    </location>
    <ligand>
        <name>Mg(2+)</name>
        <dbReference type="ChEBI" id="CHEBI:18420"/>
    </ligand>
</feature>
<evidence type="ECO:0000256" key="2">
    <source>
        <dbReference type="ARBA" id="ARBA00005568"/>
    </source>
</evidence>
<dbReference type="InterPro" id="IPR015813">
    <property type="entry name" value="Pyrv/PenolPyrv_kinase-like_dom"/>
</dbReference>
<organism evidence="8 9">
    <name type="scientific">Reyranella soli</name>
    <dbReference type="NCBI Taxonomy" id="1230389"/>
    <lineage>
        <taxon>Bacteria</taxon>
        <taxon>Pseudomonadati</taxon>
        <taxon>Pseudomonadota</taxon>
        <taxon>Alphaproteobacteria</taxon>
        <taxon>Hyphomicrobiales</taxon>
        <taxon>Reyranellaceae</taxon>
        <taxon>Reyranella</taxon>
    </lineage>
</organism>
<comment type="similarity">
    <text evidence="2">Belongs to the HpcH/HpaI aldolase family.</text>
</comment>
<dbReference type="InterPro" id="IPR011206">
    <property type="entry name" value="Citrate_lyase_beta/mcl1/mcl2"/>
</dbReference>
<comment type="caution">
    <text evidence="8">The sequence shown here is derived from an EMBL/GenBank/DDBJ whole genome shotgun (WGS) entry which is preliminary data.</text>
</comment>
<feature type="binding site" evidence="5">
    <location>
        <position position="50"/>
    </location>
    <ligand>
        <name>substrate</name>
    </ligand>
</feature>
<protein>
    <submittedName>
        <fullName evidence="8">CoA ester lyase</fullName>
    </submittedName>
</protein>
<dbReference type="Gene3D" id="3.20.20.60">
    <property type="entry name" value="Phosphoenolpyruvate-binding domains"/>
    <property type="match status" value="1"/>
</dbReference>
<dbReference type="AlphaFoldDB" id="A0A512NA38"/>
<keyword evidence="3 6" id="KW-0479">Metal-binding</keyword>
<evidence type="ECO:0000256" key="1">
    <source>
        <dbReference type="ARBA" id="ARBA00001946"/>
    </source>
</evidence>
<evidence type="ECO:0000256" key="6">
    <source>
        <dbReference type="PIRSR" id="PIRSR015582-2"/>
    </source>
</evidence>
<evidence type="ECO:0000259" key="7">
    <source>
        <dbReference type="Pfam" id="PF03328"/>
    </source>
</evidence>
<keyword evidence="4 6" id="KW-0460">Magnesium</keyword>
<dbReference type="GO" id="GO:0000287">
    <property type="term" value="F:magnesium ion binding"/>
    <property type="evidence" value="ECO:0007669"/>
    <property type="project" value="TreeGrafter"/>
</dbReference>
<dbReference type="PANTHER" id="PTHR32308:SF0">
    <property type="entry name" value="HPCH_HPAI ALDOLASE_CITRATE LYASE DOMAIN-CONTAINING PROTEIN"/>
    <property type="match status" value="1"/>
</dbReference>
<dbReference type="SUPFAM" id="SSF51621">
    <property type="entry name" value="Phosphoenolpyruvate/pyruvate domain"/>
    <property type="match status" value="1"/>
</dbReference>
<evidence type="ECO:0000256" key="5">
    <source>
        <dbReference type="PIRSR" id="PIRSR015582-1"/>
    </source>
</evidence>
<dbReference type="GO" id="GO:0006107">
    <property type="term" value="P:oxaloacetate metabolic process"/>
    <property type="evidence" value="ECO:0007669"/>
    <property type="project" value="TreeGrafter"/>
</dbReference>
<dbReference type="PANTHER" id="PTHR32308">
    <property type="entry name" value="LYASE BETA SUBUNIT, PUTATIVE (AFU_ORTHOLOGUE AFUA_4G13030)-RELATED"/>
    <property type="match status" value="1"/>
</dbReference>
<accession>A0A512NA38</accession>
<dbReference type="InterPro" id="IPR040442">
    <property type="entry name" value="Pyrv_kinase-like_dom_sf"/>
</dbReference>
<keyword evidence="8" id="KW-0456">Lyase</keyword>
<proteinExistence type="inferred from homology"/>
<name>A0A512NA38_9HYPH</name>
<dbReference type="InterPro" id="IPR005000">
    <property type="entry name" value="Aldolase/citrate-lyase_domain"/>
</dbReference>
<keyword evidence="9" id="KW-1185">Reference proteome</keyword>
<comment type="cofactor">
    <cofactor evidence="1">
        <name>Mg(2+)</name>
        <dbReference type="ChEBI" id="CHEBI:18420"/>
    </cofactor>
</comment>
<sequence length="274" mass="28983">MMAKAEASGADVVIYDLEDAVHRDHKEAARPLVAAGLAGGPPAPPLRYVRVNALDTPWCEGDLKAVLPAAPDGIVLPKVSGPEDLDHLNALIGRWELPPKAGSTRIVAVCTETPQATLSLAARSWKHPRLSGLLWGGEDLSAAIGATANRDDSGRYTAPFALARSLCLLAAHAAGVAAIDAVFTDFRDRDALARETDAARRDGFTAKAAIHPAQVGIINARFTPTEAERLWAERVVGAFEAAGSNVIELDGKMLDAPHLTQARRILSSLQRTAS</sequence>
<evidence type="ECO:0000313" key="9">
    <source>
        <dbReference type="Proteomes" id="UP000321058"/>
    </source>
</evidence>
<evidence type="ECO:0000313" key="8">
    <source>
        <dbReference type="EMBL" id="GEP55541.1"/>
    </source>
</evidence>
<dbReference type="Proteomes" id="UP000321058">
    <property type="component" value="Unassembled WGS sequence"/>
</dbReference>
<feature type="binding site" evidence="5">
    <location>
        <position position="112"/>
    </location>
    <ligand>
        <name>substrate</name>
    </ligand>
</feature>
<feature type="binding site" evidence="6">
    <location>
        <position position="112"/>
    </location>
    <ligand>
        <name>Mg(2+)</name>
        <dbReference type="ChEBI" id="CHEBI:18420"/>
    </ligand>
</feature>
<gene>
    <name evidence="8" type="ORF">RSO01_27070</name>
</gene>
<evidence type="ECO:0000256" key="4">
    <source>
        <dbReference type="ARBA" id="ARBA00022842"/>
    </source>
</evidence>
<dbReference type="Pfam" id="PF03328">
    <property type="entry name" value="HpcH_HpaI"/>
    <property type="match status" value="1"/>
</dbReference>